<dbReference type="Pfam" id="PF01408">
    <property type="entry name" value="GFO_IDH_MocA"/>
    <property type="match status" value="1"/>
</dbReference>
<dbReference type="RefSeq" id="WP_184679043.1">
    <property type="nucleotide sequence ID" value="NZ_JACHGY010000001.1"/>
</dbReference>
<dbReference type="PANTHER" id="PTHR43818:SF11">
    <property type="entry name" value="BCDNA.GH03377"/>
    <property type="match status" value="1"/>
</dbReference>
<dbReference type="EMBL" id="JACHGY010000001">
    <property type="protein sequence ID" value="MBB6431587.1"/>
    <property type="molecule type" value="Genomic_DNA"/>
</dbReference>
<dbReference type="PANTHER" id="PTHR43818">
    <property type="entry name" value="BCDNA.GH03377"/>
    <property type="match status" value="1"/>
</dbReference>
<dbReference type="SUPFAM" id="SSF51735">
    <property type="entry name" value="NAD(P)-binding Rossmann-fold domains"/>
    <property type="match status" value="1"/>
</dbReference>
<dbReference type="Gene3D" id="3.30.360.10">
    <property type="entry name" value="Dihydrodipicolinate Reductase, domain 2"/>
    <property type="match status" value="1"/>
</dbReference>
<dbReference type="InterPro" id="IPR000683">
    <property type="entry name" value="Gfo/Idh/MocA-like_OxRdtase_N"/>
</dbReference>
<dbReference type="AlphaFoldDB" id="A0A7X0H9H6"/>
<evidence type="ECO:0000259" key="3">
    <source>
        <dbReference type="Pfam" id="PF19051"/>
    </source>
</evidence>
<proteinExistence type="predicted"/>
<dbReference type="InterPro" id="IPR036291">
    <property type="entry name" value="NAD(P)-bd_dom_sf"/>
</dbReference>
<dbReference type="InterPro" id="IPR050463">
    <property type="entry name" value="Gfo/Idh/MocA_oxidrdct_glycsds"/>
</dbReference>
<dbReference type="Gene3D" id="3.40.50.720">
    <property type="entry name" value="NAD(P)-binding Rossmann-like Domain"/>
    <property type="match status" value="1"/>
</dbReference>
<evidence type="ECO:0000256" key="1">
    <source>
        <dbReference type="ARBA" id="ARBA00023002"/>
    </source>
</evidence>
<evidence type="ECO:0000313" key="4">
    <source>
        <dbReference type="EMBL" id="MBB6431587.1"/>
    </source>
</evidence>
<feature type="domain" description="Gfo/Idh/MocA-like oxidoreductase bacterial type C-terminal" evidence="3">
    <location>
        <begin position="203"/>
        <end position="427"/>
    </location>
</feature>
<dbReference type="Proteomes" id="UP000541810">
    <property type="component" value="Unassembled WGS sequence"/>
</dbReference>
<evidence type="ECO:0000259" key="2">
    <source>
        <dbReference type="Pfam" id="PF01408"/>
    </source>
</evidence>
<dbReference type="GO" id="GO:0000166">
    <property type="term" value="F:nucleotide binding"/>
    <property type="evidence" value="ECO:0007669"/>
    <property type="project" value="InterPro"/>
</dbReference>
<evidence type="ECO:0000313" key="5">
    <source>
        <dbReference type="Proteomes" id="UP000541810"/>
    </source>
</evidence>
<organism evidence="4 5">
    <name type="scientific">Algisphaera agarilytica</name>
    <dbReference type="NCBI Taxonomy" id="1385975"/>
    <lineage>
        <taxon>Bacteria</taxon>
        <taxon>Pseudomonadati</taxon>
        <taxon>Planctomycetota</taxon>
        <taxon>Phycisphaerae</taxon>
        <taxon>Phycisphaerales</taxon>
        <taxon>Phycisphaeraceae</taxon>
        <taxon>Algisphaera</taxon>
    </lineage>
</organism>
<comment type="caution">
    <text evidence="4">The sequence shown here is derived from an EMBL/GenBank/DDBJ whole genome shotgun (WGS) entry which is preliminary data.</text>
</comment>
<dbReference type="GO" id="GO:0016491">
    <property type="term" value="F:oxidoreductase activity"/>
    <property type="evidence" value="ECO:0007669"/>
    <property type="project" value="UniProtKB-KW"/>
</dbReference>
<dbReference type="Pfam" id="PF19051">
    <property type="entry name" value="GFO_IDH_MocA_C2"/>
    <property type="match status" value="1"/>
</dbReference>
<feature type="domain" description="Gfo/Idh/MocA-like oxidoreductase N-terminal" evidence="2">
    <location>
        <begin position="38"/>
        <end position="160"/>
    </location>
</feature>
<name>A0A7X0H9H6_9BACT</name>
<keyword evidence="1" id="KW-0560">Oxidoreductase</keyword>
<dbReference type="InterPro" id="IPR043906">
    <property type="entry name" value="Gfo/Idh/MocA_OxRdtase_bact_C"/>
</dbReference>
<protein>
    <submittedName>
        <fullName evidence="4">Putative dehydrogenase</fullName>
    </submittedName>
</protein>
<sequence length="431" mass="48432">MKRRQFLSRSGLVIGAAVAPSIVPSRVLGQSAPSKEITLGFIGMGGQGIRMNLQWFLNTPHTRTLAVCDCKLSKAHEAKQLVDEKYGNTDCEVYQDFREIIARDDIDAVVISTPDHWHVPMSMMALRAGKHVFCEKPTLTITEGHEVVDEAIKRDLVFQWGIEDRHMQKYWLMAGLARTGAIGEVEKVECGLPNKPLFDLEAPAEIPEDLDWNLWLGPAPAAEYTQRVTHGQRWRQSIDYSGGSLTDWGSHYCDSAQIAIGMENSGPVEVVGTSKTLPETSYVSVPSSYDVEFRYANGKVIQASDTLGKNYIRFIGADGWIGCEGWNGKLVASDMNIFRNKEFAKHENYWKQPKKEQPEFIDAILDRSKTTSYHVDAGHRLSTMLHLGHIAVRAGTPVHWNPDTQQFAKDSQTHEASIIYQRESRDWEKGL</sequence>
<keyword evidence="5" id="KW-1185">Reference proteome</keyword>
<accession>A0A7X0H9H6</accession>
<gene>
    <name evidence="4" type="ORF">HNQ40_003393</name>
</gene>
<dbReference type="SUPFAM" id="SSF55347">
    <property type="entry name" value="Glyceraldehyde-3-phosphate dehydrogenase-like, C-terminal domain"/>
    <property type="match status" value="1"/>
</dbReference>
<reference evidence="4 5" key="1">
    <citation type="submission" date="2020-08" db="EMBL/GenBank/DDBJ databases">
        <title>Genomic Encyclopedia of Type Strains, Phase IV (KMG-IV): sequencing the most valuable type-strain genomes for metagenomic binning, comparative biology and taxonomic classification.</title>
        <authorList>
            <person name="Goeker M."/>
        </authorList>
    </citation>
    <scope>NUCLEOTIDE SEQUENCE [LARGE SCALE GENOMIC DNA]</scope>
    <source>
        <strain evidence="4 5">DSM 103725</strain>
    </source>
</reference>